<dbReference type="SMART" id="SM00822">
    <property type="entry name" value="PKS_KR"/>
    <property type="match status" value="1"/>
</dbReference>
<dbReference type="InterPro" id="IPR051911">
    <property type="entry name" value="SDR_oxidoreductase"/>
</dbReference>
<evidence type="ECO:0000256" key="3">
    <source>
        <dbReference type="RuleBase" id="RU000363"/>
    </source>
</evidence>
<dbReference type="CDD" id="cd05374">
    <property type="entry name" value="17beta-HSD-like_SDR_c"/>
    <property type="match status" value="1"/>
</dbReference>
<accession>A0ABT9MMN6</accession>
<name>A0ABT9MMN6_9ACTN</name>
<dbReference type="Gene3D" id="3.40.50.720">
    <property type="entry name" value="NAD(P)-binding Rossmann-like Domain"/>
    <property type="match status" value="1"/>
</dbReference>
<reference evidence="5 6" key="1">
    <citation type="submission" date="2023-07" db="EMBL/GenBank/DDBJ databases">
        <title>Sequencing the genomes of 1000 actinobacteria strains.</title>
        <authorList>
            <person name="Klenk H.-P."/>
        </authorList>
    </citation>
    <scope>NUCLEOTIDE SEQUENCE [LARGE SCALE GENOMIC DNA]</scope>
    <source>
        <strain evidence="5 6">DSM 44710</strain>
    </source>
</reference>
<gene>
    <name evidence="5" type="ORF">J2S43_001181</name>
</gene>
<keyword evidence="6" id="KW-1185">Reference proteome</keyword>
<comment type="similarity">
    <text evidence="1 3">Belongs to the short-chain dehydrogenases/reductases (SDR) family.</text>
</comment>
<dbReference type="SUPFAM" id="SSF51735">
    <property type="entry name" value="NAD(P)-binding Rossmann-fold domains"/>
    <property type="match status" value="1"/>
</dbReference>
<dbReference type="PRINTS" id="PR00080">
    <property type="entry name" value="SDRFAMILY"/>
</dbReference>
<dbReference type="InterPro" id="IPR057326">
    <property type="entry name" value="KR_dom"/>
</dbReference>
<comment type="caution">
    <text evidence="5">The sequence shown here is derived from an EMBL/GenBank/DDBJ whole genome shotgun (WGS) entry which is preliminary data.</text>
</comment>
<evidence type="ECO:0000259" key="4">
    <source>
        <dbReference type="SMART" id="SM00822"/>
    </source>
</evidence>
<dbReference type="EMBL" id="JAUSRA010000001">
    <property type="protein sequence ID" value="MDP9792669.1"/>
    <property type="molecule type" value="Genomic_DNA"/>
</dbReference>
<feature type="domain" description="Ketoreductase" evidence="4">
    <location>
        <begin position="2"/>
        <end position="179"/>
    </location>
</feature>
<sequence length="286" mass="29920">MKTWFITGGTPGGLGVAFADEALTRGDRVALTTRRPAQLSEWARAHGDRLLLLPADVTDPAQVGAAVAAAEERFGGIDVLVNNAGRGWVGTVEGMADRAVRDSFELNFFAALTVLRAVLPGMRERRSGTVVNVSSVAGLVGAPAFGSYSAAKFAVEGMTEVLRHEVEPFGITVLALEPGAFRTNAYAGFAVEPIDEGIADYGPLLLSVRDSMVEQHGDQPGDPRAAARALADAVDAERPPHRLVLGGAGFDMAVSHLEAQLAGIRAHERTARGADFADVSGPGPAR</sequence>
<proteinExistence type="inferred from homology"/>
<dbReference type="Pfam" id="PF00106">
    <property type="entry name" value="adh_short"/>
    <property type="match status" value="1"/>
</dbReference>
<dbReference type="InterPro" id="IPR020904">
    <property type="entry name" value="Sc_DH/Rdtase_CS"/>
</dbReference>
<dbReference type="InterPro" id="IPR002347">
    <property type="entry name" value="SDR_fam"/>
</dbReference>
<dbReference type="RefSeq" id="WP_306827536.1">
    <property type="nucleotide sequence ID" value="NZ_JAUSRA010000001.1"/>
</dbReference>
<keyword evidence="2" id="KW-0560">Oxidoreductase</keyword>
<protein>
    <submittedName>
        <fullName evidence="5">NAD(P)-dependent dehydrogenase (Short-subunit alcohol dehydrogenase family)</fullName>
    </submittedName>
</protein>
<dbReference type="Proteomes" id="UP001240984">
    <property type="component" value="Unassembled WGS sequence"/>
</dbReference>
<evidence type="ECO:0000256" key="2">
    <source>
        <dbReference type="ARBA" id="ARBA00023002"/>
    </source>
</evidence>
<organism evidence="5 6">
    <name type="scientific">Catenuloplanes nepalensis</name>
    <dbReference type="NCBI Taxonomy" id="587533"/>
    <lineage>
        <taxon>Bacteria</taxon>
        <taxon>Bacillati</taxon>
        <taxon>Actinomycetota</taxon>
        <taxon>Actinomycetes</taxon>
        <taxon>Micromonosporales</taxon>
        <taxon>Micromonosporaceae</taxon>
        <taxon>Catenuloplanes</taxon>
    </lineage>
</organism>
<dbReference type="PRINTS" id="PR00081">
    <property type="entry name" value="GDHRDH"/>
</dbReference>
<dbReference type="PANTHER" id="PTHR43976">
    <property type="entry name" value="SHORT CHAIN DEHYDROGENASE"/>
    <property type="match status" value="1"/>
</dbReference>
<evidence type="ECO:0000256" key="1">
    <source>
        <dbReference type="ARBA" id="ARBA00006484"/>
    </source>
</evidence>
<evidence type="ECO:0000313" key="6">
    <source>
        <dbReference type="Proteomes" id="UP001240984"/>
    </source>
</evidence>
<dbReference type="InterPro" id="IPR036291">
    <property type="entry name" value="NAD(P)-bd_dom_sf"/>
</dbReference>
<dbReference type="PANTHER" id="PTHR43976:SF16">
    <property type="entry name" value="SHORT-CHAIN DEHYDROGENASE_REDUCTASE FAMILY PROTEIN"/>
    <property type="match status" value="1"/>
</dbReference>
<evidence type="ECO:0000313" key="5">
    <source>
        <dbReference type="EMBL" id="MDP9792669.1"/>
    </source>
</evidence>
<dbReference type="PROSITE" id="PS00061">
    <property type="entry name" value="ADH_SHORT"/>
    <property type="match status" value="1"/>
</dbReference>